<evidence type="ECO:0000256" key="6">
    <source>
        <dbReference type="ARBA" id="ARBA00022729"/>
    </source>
</evidence>
<evidence type="ECO:0000313" key="13">
    <source>
        <dbReference type="Proteomes" id="UP000270342"/>
    </source>
</evidence>
<dbReference type="GO" id="GO:0009279">
    <property type="term" value="C:cell outer membrane"/>
    <property type="evidence" value="ECO:0007669"/>
    <property type="project" value="UniProtKB-SubCell"/>
</dbReference>
<evidence type="ECO:0000256" key="4">
    <source>
        <dbReference type="ARBA" id="ARBA00022452"/>
    </source>
</evidence>
<dbReference type="EMBL" id="RBZU01000008">
    <property type="protein sequence ID" value="RKP51939.1"/>
    <property type="molecule type" value="Genomic_DNA"/>
</dbReference>
<keyword evidence="6" id="KW-0732">Signal</keyword>
<evidence type="ECO:0000256" key="7">
    <source>
        <dbReference type="ARBA" id="ARBA00023065"/>
    </source>
</evidence>
<keyword evidence="7" id="KW-0406">Ion transport</keyword>
<keyword evidence="9" id="KW-0472">Membrane</keyword>
<gene>
    <name evidence="12" type="ORF">D7S86_18545</name>
</gene>
<dbReference type="CDD" id="cd00342">
    <property type="entry name" value="gram_neg_porins"/>
    <property type="match status" value="1"/>
</dbReference>
<comment type="subunit">
    <text evidence="2">Homotrimer.</text>
</comment>
<reference evidence="12 13" key="1">
    <citation type="submission" date="2018-10" db="EMBL/GenBank/DDBJ databases">
        <title>Robbsia sp. DHC34, isolated from soil.</title>
        <authorList>
            <person name="Gao Z.-H."/>
            <person name="Qiu L.-H."/>
        </authorList>
    </citation>
    <scope>NUCLEOTIDE SEQUENCE [LARGE SCALE GENOMIC DNA]</scope>
    <source>
        <strain evidence="12 13">DHC34</strain>
    </source>
</reference>
<evidence type="ECO:0000313" key="12">
    <source>
        <dbReference type="EMBL" id="RKP51939.1"/>
    </source>
</evidence>
<accession>A0A494XV44</accession>
<keyword evidence="10" id="KW-0998">Cell outer membrane</keyword>
<keyword evidence="13" id="KW-1185">Reference proteome</keyword>
<dbReference type="PANTHER" id="PTHR34501:SF9">
    <property type="entry name" value="MAJOR OUTER MEMBRANE PROTEIN P.IA"/>
    <property type="match status" value="1"/>
</dbReference>
<dbReference type="InterPro" id="IPR023614">
    <property type="entry name" value="Porin_dom_sf"/>
</dbReference>
<comment type="caution">
    <text evidence="12">The sequence shown here is derived from an EMBL/GenBank/DDBJ whole genome shotgun (WGS) entry which is preliminary data.</text>
</comment>
<evidence type="ECO:0000256" key="3">
    <source>
        <dbReference type="ARBA" id="ARBA00022448"/>
    </source>
</evidence>
<dbReference type="Proteomes" id="UP000270342">
    <property type="component" value="Unassembled WGS sequence"/>
</dbReference>
<dbReference type="InterPro" id="IPR033900">
    <property type="entry name" value="Gram_neg_porin_domain"/>
</dbReference>
<proteinExistence type="predicted"/>
<dbReference type="Pfam" id="PF13609">
    <property type="entry name" value="Porin_4"/>
    <property type="match status" value="1"/>
</dbReference>
<dbReference type="Gene3D" id="2.40.160.10">
    <property type="entry name" value="Porin"/>
    <property type="match status" value="1"/>
</dbReference>
<dbReference type="SUPFAM" id="SSF56935">
    <property type="entry name" value="Porins"/>
    <property type="match status" value="1"/>
</dbReference>
<evidence type="ECO:0000256" key="2">
    <source>
        <dbReference type="ARBA" id="ARBA00011233"/>
    </source>
</evidence>
<evidence type="ECO:0000256" key="10">
    <source>
        <dbReference type="ARBA" id="ARBA00023237"/>
    </source>
</evidence>
<name>A0A494XV44_9BURK</name>
<evidence type="ECO:0000256" key="1">
    <source>
        <dbReference type="ARBA" id="ARBA00004571"/>
    </source>
</evidence>
<dbReference type="GO" id="GO:0015288">
    <property type="term" value="F:porin activity"/>
    <property type="evidence" value="ECO:0007669"/>
    <property type="project" value="UniProtKB-KW"/>
</dbReference>
<sequence>MRNAFRHARATHLSLTESVDMKKHLIAAATILSSAVGVAHADDGSSIQLYGILDVAVGTIEHSANGSSEFPSTVNPVNKTSVKDGNSVTGMFNGGISDSRWGIKGTEDLGGGMSAFFGLESGINVQSGTLNNAAASLAGTNNTMAAASALDGQLFNRGAFVGLRDSRFGSIAFGRTTTLGYDTITNYDPMHAAQLFSPLGFSGSYSAGGITEGSRTDNNIKYTNRFDNVNFGLSYSFGGQAGDFRAGSTFGANLGYESGTFGVQATYYEATDVLHAGGLTGANAATSTAVGTNVGALTLNDDEDFMIAAKYGWGPLTFKGGFEHYELKAPSDPIVNGSSVNYYGYTGTVTNTVHPSKTNLYFAGGDYKITPVLDVSIGFYDTQTLQSTGVASGNQLQYSALADYNLSKRTDVYLGYMFSHYNGDAFIGDERANYILATGIRTAF</sequence>
<organism evidence="12 13">
    <name type="scientific">Pararobbsia silviterrae</name>
    <dbReference type="NCBI Taxonomy" id="1792498"/>
    <lineage>
        <taxon>Bacteria</taxon>
        <taxon>Pseudomonadati</taxon>
        <taxon>Pseudomonadota</taxon>
        <taxon>Betaproteobacteria</taxon>
        <taxon>Burkholderiales</taxon>
        <taxon>Burkholderiaceae</taxon>
        <taxon>Pararobbsia</taxon>
    </lineage>
</organism>
<protein>
    <submittedName>
        <fullName evidence="12">Porin</fullName>
    </submittedName>
</protein>
<dbReference type="InterPro" id="IPR050298">
    <property type="entry name" value="Gram-neg_bact_OMP"/>
</dbReference>
<evidence type="ECO:0000256" key="9">
    <source>
        <dbReference type="ARBA" id="ARBA00023136"/>
    </source>
</evidence>
<comment type="subcellular location">
    <subcellularLocation>
        <location evidence="1">Cell outer membrane</location>
        <topology evidence="1">Multi-pass membrane protein</topology>
    </subcellularLocation>
</comment>
<dbReference type="GO" id="GO:0006811">
    <property type="term" value="P:monoatomic ion transport"/>
    <property type="evidence" value="ECO:0007669"/>
    <property type="project" value="UniProtKB-KW"/>
</dbReference>
<dbReference type="GO" id="GO:0046930">
    <property type="term" value="C:pore complex"/>
    <property type="evidence" value="ECO:0007669"/>
    <property type="project" value="UniProtKB-KW"/>
</dbReference>
<keyword evidence="4" id="KW-1134">Transmembrane beta strand</keyword>
<keyword evidence="8" id="KW-0626">Porin</keyword>
<evidence type="ECO:0000256" key="5">
    <source>
        <dbReference type="ARBA" id="ARBA00022692"/>
    </source>
</evidence>
<keyword evidence="5" id="KW-0812">Transmembrane</keyword>
<feature type="domain" description="Porin" evidence="11">
    <location>
        <begin position="28"/>
        <end position="423"/>
    </location>
</feature>
<dbReference type="AlphaFoldDB" id="A0A494XV44"/>
<evidence type="ECO:0000256" key="8">
    <source>
        <dbReference type="ARBA" id="ARBA00023114"/>
    </source>
</evidence>
<dbReference type="PANTHER" id="PTHR34501">
    <property type="entry name" value="PROTEIN YDDL-RELATED"/>
    <property type="match status" value="1"/>
</dbReference>
<keyword evidence="3" id="KW-0813">Transport</keyword>
<evidence type="ECO:0000259" key="11">
    <source>
        <dbReference type="Pfam" id="PF13609"/>
    </source>
</evidence>